<protein>
    <submittedName>
        <fullName evidence="3">Uncharacterized protein</fullName>
    </submittedName>
</protein>
<gene>
    <name evidence="3" type="ORF">MENT_LOCUS49239</name>
</gene>
<keyword evidence="2" id="KW-0732">Signal</keyword>
<sequence>MLAILISSILFLSVELSHTEALPEGILQHSNLTLANQIPNSLHKEKECRCTYPCEKTNNLTKLPLRVLKRSCGGCCCCCRPCCCCCNNCGCCNCCNPCCCNCCGECQCIKWAPCCCRPCCCGCTGYGRKMKKFRRSTPQINQKTPKCSDKNSTNSTDISDKMNKRSCCCCNCCNCCCCVGYGRRKMKCRRGIKDGCKDRISS</sequence>
<feature type="compositionally biased region" description="Polar residues" evidence="1">
    <location>
        <begin position="136"/>
        <end position="155"/>
    </location>
</feature>
<name>A0A6V7XAT6_MELEN</name>
<evidence type="ECO:0000313" key="4">
    <source>
        <dbReference type="Proteomes" id="UP000580250"/>
    </source>
</evidence>
<evidence type="ECO:0000256" key="1">
    <source>
        <dbReference type="SAM" id="MobiDB-lite"/>
    </source>
</evidence>
<dbReference type="EMBL" id="CAJEWN010001276">
    <property type="protein sequence ID" value="CAD2196097.1"/>
    <property type="molecule type" value="Genomic_DNA"/>
</dbReference>
<feature type="region of interest" description="Disordered" evidence="1">
    <location>
        <begin position="135"/>
        <end position="155"/>
    </location>
</feature>
<accession>A0A6V7XAT6</accession>
<evidence type="ECO:0000313" key="3">
    <source>
        <dbReference type="EMBL" id="CAD2196097.1"/>
    </source>
</evidence>
<evidence type="ECO:0000256" key="2">
    <source>
        <dbReference type="SAM" id="SignalP"/>
    </source>
</evidence>
<dbReference type="Proteomes" id="UP000580250">
    <property type="component" value="Unassembled WGS sequence"/>
</dbReference>
<feature type="chain" id="PRO_5028436079" evidence="2">
    <location>
        <begin position="22"/>
        <end position="202"/>
    </location>
</feature>
<reference evidence="3 4" key="1">
    <citation type="submission" date="2020-08" db="EMBL/GenBank/DDBJ databases">
        <authorList>
            <person name="Koutsovoulos G."/>
            <person name="Danchin GJ E."/>
        </authorList>
    </citation>
    <scope>NUCLEOTIDE SEQUENCE [LARGE SCALE GENOMIC DNA]</scope>
</reference>
<organism evidence="3 4">
    <name type="scientific">Meloidogyne enterolobii</name>
    <name type="common">Root-knot nematode worm</name>
    <name type="synonym">Meloidogyne mayaguensis</name>
    <dbReference type="NCBI Taxonomy" id="390850"/>
    <lineage>
        <taxon>Eukaryota</taxon>
        <taxon>Metazoa</taxon>
        <taxon>Ecdysozoa</taxon>
        <taxon>Nematoda</taxon>
        <taxon>Chromadorea</taxon>
        <taxon>Rhabditida</taxon>
        <taxon>Tylenchina</taxon>
        <taxon>Tylenchomorpha</taxon>
        <taxon>Tylenchoidea</taxon>
        <taxon>Meloidogynidae</taxon>
        <taxon>Meloidogyninae</taxon>
        <taxon>Meloidogyne</taxon>
    </lineage>
</organism>
<comment type="caution">
    <text evidence="3">The sequence shown here is derived from an EMBL/GenBank/DDBJ whole genome shotgun (WGS) entry which is preliminary data.</text>
</comment>
<dbReference type="AlphaFoldDB" id="A0A6V7XAT6"/>
<proteinExistence type="predicted"/>
<feature type="signal peptide" evidence="2">
    <location>
        <begin position="1"/>
        <end position="21"/>
    </location>
</feature>